<dbReference type="AlphaFoldDB" id="A0AAN9EUT1"/>
<keyword evidence="3" id="KW-1185">Reference proteome</keyword>
<comment type="caution">
    <text evidence="2">The sequence shown here is derived from an EMBL/GenBank/DDBJ whole genome shotgun (WGS) entry which is preliminary data.</text>
</comment>
<gene>
    <name evidence="2" type="ORF">RIF29_27899</name>
</gene>
<evidence type="ECO:0000313" key="2">
    <source>
        <dbReference type="EMBL" id="KAK7261585.1"/>
    </source>
</evidence>
<protein>
    <submittedName>
        <fullName evidence="2">Uncharacterized protein</fullName>
    </submittedName>
</protein>
<evidence type="ECO:0000313" key="3">
    <source>
        <dbReference type="Proteomes" id="UP001372338"/>
    </source>
</evidence>
<proteinExistence type="predicted"/>
<feature type="region of interest" description="Disordered" evidence="1">
    <location>
        <begin position="70"/>
        <end position="111"/>
    </location>
</feature>
<evidence type="ECO:0000256" key="1">
    <source>
        <dbReference type="SAM" id="MobiDB-lite"/>
    </source>
</evidence>
<dbReference type="EMBL" id="JAYWIO010000005">
    <property type="protein sequence ID" value="KAK7261585.1"/>
    <property type="molecule type" value="Genomic_DNA"/>
</dbReference>
<organism evidence="2 3">
    <name type="scientific">Crotalaria pallida</name>
    <name type="common">Smooth rattlebox</name>
    <name type="synonym">Crotalaria striata</name>
    <dbReference type="NCBI Taxonomy" id="3830"/>
    <lineage>
        <taxon>Eukaryota</taxon>
        <taxon>Viridiplantae</taxon>
        <taxon>Streptophyta</taxon>
        <taxon>Embryophyta</taxon>
        <taxon>Tracheophyta</taxon>
        <taxon>Spermatophyta</taxon>
        <taxon>Magnoliopsida</taxon>
        <taxon>eudicotyledons</taxon>
        <taxon>Gunneridae</taxon>
        <taxon>Pentapetalae</taxon>
        <taxon>rosids</taxon>
        <taxon>fabids</taxon>
        <taxon>Fabales</taxon>
        <taxon>Fabaceae</taxon>
        <taxon>Papilionoideae</taxon>
        <taxon>50 kb inversion clade</taxon>
        <taxon>genistoids sensu lato</taxon>
        <taxon>core genistoids</taxon>
        <taxon>Crotalarieae</taxon>
        <taxon>Crotalaria</taxon>
    </lineage>
</organism>
<name>A0AAN9EUT1_CROPI</name>
<sequence>MARKNTKRSLADAENISMLLDKSTQMEKHFAGDRTHRFIRKEANVLPRKGNDTNFFYPYGGDQLGVKNLCKPQSPIQPDPSQPKNKPRSGVYFSPMNTGKFGPARTSTQHGSATALQAWGGSNMQKNILLQKHNASPRSLTLAKREERVTSKAYQRTHKGSAIRARAQTGEVRTSPGLSFETLARAFSPH</sequence>
<reference evidence="2 3" key="1">
    <citation type="submission" date="2024-01" db="EMBL/GenBank/DDBJ databases">
        <title>The genomes of 5 underutilized Papilionoideae crops provide insights into root nodulation and disease resistanc.</title>
        <authorList>
            <person name="Yuan L."/>
        </authorList>
    </citation>
    <scope>NUCLEOTIDE SEQUENCE [LARGE SCALE GENOMIC DNA]</scope>
    <source>
        <strain evidence="2">ZHUSHIDOU_FW_LH</strain>
        <tissue evidence="2">Leaf</tissue>
    </source>
</reference>
<dbReference type="Proteomes" id="UP001372338">
    <property type="component" value="Unassembled WGS sequence"/>
</dbReference>
<accession>A0AAN9EUT1</accession>